<evidence type="ECO:0000256" key="4">
    <source>
        <dbReference type="SAM" id="MobiDB-lite"/>
    </source>
</evidence>
<comment type="caution">
    <text evidence="6">The sequence shown here is derived from an EMBL/GenBank/DDBJ whole genome shotgun (WGS) entry which is preliminary data.</text>
</comment>
<dbReference type="GO" id="GO:0016740">
    <property type="term" value="F:transferase activity"/>
    <property type="evidence" value="ECO:0007669"/>
    <property type="project" value="UniProtKB-KW"/>
</dbReference>
<dbReference type="EMBL" id="MDDG01000009">
    <property type="protein sequence ID" value="OQE37697.1"/>
    <property type="molecule type" value="Genomic_DNA"/>
</dbReference>
<evidence type="ECO:0000313" key="7">
    <source>
        <dbReference type="Proteomes" id="UP000191500"/>
    </source>
</evidence>
<dbReference type="Proteomes" id="UP000191500">
    <property type="component" value="Unassembled WGS sequence"/>
</dbReference>
<dbReference type="CDD" id="cd06661">
    <property type="entry name" value="GGCT_like"/>
    <property type="match status" value="1"/>
</dbReference>
<dbReference type="Gene3D" id="3.10.490.10">
    <property type="entry name" value="Gamma-glutamyl cyclotransferase-like"/>
    <property type="match status" value="1"/>
</dbReference>
<keyword evidence="7" id="KW-1185">Reference proteome</keyword>
<dbReference type="InterPro" id="IPR045038">
    <property type="entry name" value="AIG2-like"/>
</dbReference>
<evidence type="ECO:0000259" key="5">
    <source>
        <dbReference type="Pfam" id="PF06094"/>
    </source>
</evidence>
<feature type="domain" description="Gamma-glutamylcyclotransferase AIG2-like" evidence="5">
    <location>
        <begin position="56"/>
        <end position="159"/>
    </location>
</feature>
<gene>
    <name evidence="6" type="ORF">PENCOP_c009G07011</name>
</gene>
<evidence type="ECO:0000256" key="1">
    <source>
        <dbReference type="ARBA" id="ARBA00008861"/>
    </source>
</evidence>
<feature type="region of interest" description="Disordered" evidence="4">
    <location>
        <begin position="1"/>
        <end position="31"/>
    </location>
</feature>
<dbReference type="InterPro" id="IPR013024">
    <property type="entry name" value="GGCT-like"/>
</dbReference>
<dbReference type="PANTHER" id="PTHR31544:SF4">
    <property type="entry name" value="GAMMA-GLUTAMYLCYCLOTRANSFERASE-RELATED"/>
    <property type="match status" value="1"/>
</dbReference>
<accession>A0A1V6UGZ5</accession>
<protein>
    <recommendedName>
        <fullName evidence="3">Putative gamma-glutamylcyclotransferase</fullName>
    </recommendedName>
</protein>
<dbReference type="AlphaFoldDB" id="A0A1V6UGZ5"/>
<dbReference type="InterPro" id="IPR036568">
    <property type="entry name" value="GGCT-like_sf"/>
</dbReference>
<dbReference type="Pfam" id="PF06094">
    <property type="entry name" value="GGACT"/>
    <property type="match status" value="1"/>
</dbReference>
<name>A0A1V6UGZ5_9EURO</name>
<dbReference type="InterPro" id="IPR009288">
    <property type="entry name" value="AIG2-like_dom"/>
</dbReference>
<sequence>MSQHSSAQEDTPSPNARMRSKGPTPYKAVLRSVSPDYPTNMEENIHELPPEYPVYYFFYGTLTAPATLQRIIDLPEEPKMRKAKLIGYALAKWGDYPMLINGDHDQEIPGYTYIVQTEEQAQKLAYYETNAYKEAHCLIYFVDDEEPVKVLGKTFVYAGDASALLEQRFDRQLWLHQMTGKLV</sequence>
<evidence type="ECO:0000256" key="2">
    <source>
        <dbReference type="ARBA" id="ARBA00022679"/>
    </source>
</evidence>
<evidence type="ECO:0000256" key="3">
    <source>
        <dbReference type="ARBA" id="ARBA00030602"/>
    </source>
</evidence>
<keyword evidence="2" id="KW-0808">Transferase</keyword>
<organism evidence="6 7">
    <name type="scientific">Penicillium coprophilum</name>
    <dbReference type="NCBI Taxonomy" id="36646"/>
    <lineage>
        <taxon>Eukaryota</taxon>
        <taxon>Fungi</taxon>
        <taxon>Dikarya</taxon>
        <taxon>Ascomycota</taxon>
        <taxon>Pezizomycotina</taxon>
        <taxon>Eurotiomycetes</taxon>
        <taxon>Eurotiomycetidae</taxon>
        <taxon>Eurotiales</taxon>
        <taxon>Aspergillaceae</taxon>
        <taxon>Penicillium</taxon>
    </lineage>
</organism>
<evidence type="ECO:0000313" key="6">
    <source>
        <dbReference type="EMBL" id="OQE37697.1"/>
    </source>
</evidence>
<comment type="similarity">
    <text evidence="1">Belongs to the gamma-glutamylcyclotransferase family.</text>
</comment>
<proteinExistence type="inferred from homology"/>
<reference evidence="7" key="1">
    <citation type="journal article" date="2017" name="Nat. Microbiol.">
        <title>Global analysis of biosynthetic gene clusters reveals vast potential of secondary metabolite production in Penicillium species.</title>
        <authorList>
            <person name="Nielsen J.C."/>
            <person name="Grijseels S."/>
            <person name="Prigent S."/>
            <person name="Ji B."/>
            <person name="Dainat J."/>
            <person name="Nielsen K.F."/>
            <person name="Frisvad J.C."/>
            <person name="Workman M."/>
            <person name="Nielsen J."/>
        </authorList>
    </citation>
    <scope>NUCLEOTIDE SEQUENCE [LARGE SCALE GENOMIC DNA]</scope>
    <source>
        <strain evidence="7">IBT 31321</strain>
    </source>
</reference>
<feature type="compositionally biased region" description="Polar residues" evidence="4">
    <location>
        <begin position="1"/>
        <end position="14"/>
    </location>
</feature>
<dbReference type="SUPFAM" id="SSF110857">
    <property type="entry name" value="Gamma-glutamyl cyclotransferase-like"/>
    <property type="match status" value="1"/>
</dbReference>
<dbReference type="PANTHER" id="PTHR31544">
    <property type="entry name" value="AIG2-LIKE PROTEIN D"/>
    <property type="match status" value="1"/>
</dbReference>